<name>A0A831T7W1_9BACT</name>
<proteinExistence type="predicted"/>
<gene>
    <name evidence="1" type="ORF">ENP34_05010</name>
</gene>
<comment type="caution">
    <text evidence="1">The sequence shown here is derived from an EMBL/GenBank/DDBJ whole genome shotgun (WGS) entry which is preliminary data.</text>
</comment>
<dbReference type="EMBL" id="DSIY01000118">
    <property type="protein sequence ID" value="HEG90787.1"/>
    <property type="molecule type" value="Genomic_DNA"/>
</dbReference>
<reference evidence="1" key="1">
    <citation type="journal article" date="2020" name="mSystems">
        <title>Genome- and Community-Level Interaction Insights into Carbon Utilization and Element Cycling Functions of Hydrothermarchaeota in Hydrothermal Sediment.</title>
        <authorList>
            <person name="Zhou Z."/>
            <person name="Liu Y."/>
            <person name="Xu W."/>
            <person name="Pan J."/>
            <person name="Luo Z.H."/>
            <person name="Li M."/>
        </authorList>
    </citation>
    <scope>NUCLEOTIDE SEQUENCE [LARGE SCALE GENOMIC DNA]</scope>
    <source>
        <strain evidence="1">SpSt-210</strain>
    </source>
</reference>
<accession>A0A831T7W1</accession>
<sequence>MAETHPFRLRPEEIAERARKFFGPGGLGMNLMSDEGGRLRFEDVRGFVELDIRADANNQSRVTFQYEGFEREVHEFRRKLAKQAAEETRSPE</sequence>
<protein>
    <submittedName>
        <fullName evidence="1">Uncharacterized protein</fullName>
    </submittedName>
</protein>
<dbReference type="AlphaFoldDB" id="A0A831T7W1"/>
<evidence type="ECO:0000313" key="1">
    <source>
        <dbReference type="EMBL" id="HEG90787.1"/>
    </source>
</evidence>
<organism evidence="1">
    <name type="scientific">Thermorudis peleae</name>
    <dbReference type="NCBI Taxonomy" id="1382356"/>
    <lineage>
        <taxon>Bacteria</taxon>
        <taxon>Pseudomonadati</taxon>
        <taxon>Thermomicrobiota</taxon>
        <taxon>Thermomicrobia</taxon>
        <taxon>Thermomicrobia incertae sedis</taxon>
        <taxon>Thermorudis</taxon>
    </lineage>
</organism>